<protein>
    <submittedName>
        <fullName evidence="2">Uncharacterized protein</fullName>
    </submittedName>
</protein>
<dbReference type="AlphaFoldDB" id="T1GY87"/>
<feature type="transmembrane region" description="Helical" evidence="1">
    <location>
        <begin position="123"/>
        <end position="144"/>
    </location>
</feature>
<organism evidence="2 3">
    <name type="scientific">Megaselia scalaris</name>
    <name type="common">Humpbacked fly</name>
    <name type="synonym">Phora scalaris</name>
    <dbReference type="NCBI Taxonomy" id="36166"/>
    <lineage>
        <taxon>Eukaryota</taxon>
        <taxon>Metazoa</taxon>
        <taxon>Ecdysozoa</taxon>
        <taxon>Arthropoda</taxon>
        <taxon>Hexapoda</taxon>
        <taxon>Insecta</taxon>
        <taxon>Pterygota</taxon>
        <taxon>Neoptera</taxon>
        <taxon>Endopterygota</taxon>
        <taxon>Diptera</taxon>
        <taxon>Brachycera</taxon>
        <taxon>Muscomorpha</taxon>
        <taxon>Platypezoidea</taxon>
        <taxon>Phoridae</taxon>
        <taxon>Megaseliini</taxon>
        <taxon>Megaselia</taxon>
    </lineage>
</organism>
<dbReference type="EnsemblMetazoa" id="MESCA008810-RA">
    <property type="protein sequence ID" value="MESCA008810-PA"/>
    <property type="gene ID" value="MESCA008810"/>
</dbReference>
<keyword evidence="1" id="KW-0812">Transmembrane</keyword>
<dbReference type="STRING" id="36166.T1GY87"/>
<keyword evidence="1" id="KW-1133">Transmembrane helix</keyword>
<reference evidence="2" key="2">
    <citation type="submission" date="2015-06" db="UniProtKB">
        <authorList>
            <consortium name="EnsemblMetazoa"/>
        </authorList>
    </citation>
    <scope>IDENTIFICATION</scope>
</reference>
<evidence type="ECO:0000313" key="2">
    <source>
        <dbReference type="EnsemblMetazoa" id="MESCA008810-PA"/>
    </source>
</evidence>
<name>T1GY87_MEGSC</name>
<reference evidence="3" key="1">
    <citation type="submission" date="2013-02" db="EMBL/GenBank/DDBJ databases">
        <authorList>
            <person name="Hughes D."/>
        </authorList>
    </citation>
    <scope>NUCLEOTIDE SEQUENCE</scope>
    <source>
        <strain>Durham</strain>
        <strain evidence="3">NC isolate 2 -- Noor lab</strain>
    </source>
</reference>
<keyword evidence="1" id="KW-0472">Membrane</keyword>
<evidence type="ECO:0000313" key="3">
    <source>
        <dbReference type="Proteomes" id="UP000015102"/>
    </source>
</evidence>
<proteinExistence type="predicted"/>
<evidence type="ECO:0000256" key="1">
    <source>
        <dbReference type="SAM" id="Phobius"/>
    </source>
</evidence>
<keyword evidence="3" id="KW-1185">Reference proteome</keyword>
<sequence>NNFEDDGYVEIEELRSNILKNDCFGIPFKYQQIIMNNVSTFFGRVNFETFYDRLKDDPVTIKSAFNSYCKWLLPPQKPKLRQQHRRVRRSLNERILSSSYPGEDMTDGPYEEEVVKRICPPPVFIFLFTVVELAVFLSDVWYHYD</sequence>
<dbReference type="HOGENOM" id="CLU_1791707_0_0_1"/>
<accession>T1GY87</accession>
<dbReference type="EMBL" id="CAQQ02033691">
    <property type="status" value="NOT_ANNOTATED_CDS"/>
    <property type="molecule type" value="Genomic_DNA"/>
</dbReference>
<dbReference type="Proteomes" id="UP000015102">
    <property type="component" value="Unassembled WGS sequence"/>
</dbReference>
<dbReference type="EMBL" id="CAQQ02033690">
    <property type="status" value="NOT_ANNOTATED_CDS"/>
    <property type="molecule type" value="Genomic_DNA"/>
</dbReference>